<organism evidence="3 4">
    <name type="scientific">Colletotrichum orchidophilum</name>
    <dbReference type="NCBI Taxonomy" id="1209926"/>
    <lineage>
        <taxon>Eukaryota</taxon>
        <taxon>Fungi</taxon>
        <taxon>Dikarya</taxon>
        <taxon>Ascomycota</taxon>
        <taxon>Pezizomycotina</taxon>
        <taxon>Sordariomycetes</taxon>
        <taxon>Hypocreomycetidae</taxon>
        <taxon>Glomerellales</taxon>
        <taxon>Glomerellaceae</taxon>
        <taxon>Colletotrichum</taxon>
    </lineage>
</organism>
<feature type="region of interest" description="Disordered" evidence="1">
    <location>
        <begin position="216"/>
        <end position="237"/>
    </location>
</feature>
<dbReference type="AlphaFoldDB" id="A0A1G4APZ3"/>
<feature type="region of interest" description="Disordered" evidence="1">
    <location>
        <begin position="714"/>
        <end position="743"/>
    </location>
</feature>
<evidence type="ECO:0000256" key="1">
    <source>
        <dbReference type="SAM" id="MobiDB-lite"/>
    </source>
</evidence>
<feature type="domain" description="Azaphilone pigments biosynthesis cluster protein L N-terminal" evidence="2">
    <location>
        <begin position="1"/>
        <end position="147"/>
    </location>
</feature>
<feature type="region of interest" description="Disordered" evidence="1">
    <location>
        <begin position="278"/>
        <end position="308"/>
    </location>
</feature>
<keyword evidence="4" id="KW-1185">Reference proteome</keyword>
<reference evidence="3 4" key="1">
    <citation type="submission" date="2016-09" db="EMBL/GenBank/DDBJ databases">
        <authorList>
            <person name="Capua I."/>
            <person name="De Benedictis P."/>
            <person name="Joannis T."/>
            <person name="Lombin L.H."/>
            <person name="Cattoli G."/>
        </authorList>
    </citation>
    <scope>NUCLEOTIDE SEQUENCE [LARGE SCALE GENOMIC DNA]</scope>
    <source>
        <strain evidence="3 4">IMI 309357</strain>
    </source>
</reference>
<dbReference type="Pfam" id="PF17111">
    <property type="entry name" value="PigL_N"/>
    <property type="match status" value="1"/>
</dbReference>
<accession>A0A1G4APZ3</accession>
<dbReference type="InterPro" id="IPR011990">
    <property type="entry name" value="TPR-like_helical_dom_sf"/>
</dbReference>
<dbReference type="Proteomes" id="UP000176998">
    <property type="component" value="Unassembled WGS sequence"/>
</dbReference>
<dbReference type="InterPro" id="IPR031348">
    <property type="entry name" value="PigL_N"/>
</dbReference>
<sequence length="860" mass="95157">MDPLSVTASVITLIEASGILTKSLYGFIHGLKTVDTRVTRLCEELTNLTDLLEAVERTLKECRSFDLADVEDDLWQQSNIALADCQATLNDLKMLLAKVKKAAGTRTFGWKFRALFDLTVHGNELVAFQEKIHKSNGALQTILHTITVSLSLKNKISQTLIMDELSRLRLSIDRALEISAKPSEVIAHTFSHRSNARLSRNLQALAEAAKNFYSTASSTAGTSRGDRSERTWQPLSPTGISLTSNLSPFRRERVERFIVEGQTQSTPLVPQLLPQVDTSVRNQPPGLDSCASPVKSESSDLPAPEDDSDLEYLEVDDDEDEEAAFSRDYILCIRQIAIENIKSRDFVKAADMLTKALASYEKATLDEGDFCQSSYISMRSLKVQLAICYFFQGNWKMAEPVVTDLASSKSGRDSVVCNLLHALALAYLSEYFFDIALDTCKQAVRGHARLSKLRKTDIITLDLNNSLGLLATTYDMTGDYLRAEVFRRRLSQGFKYQHPANVTDFLENHSDFLSAALGPYTLDPACVVLPDSPVGQPNEQDAGAYSPSGQEVFQLRWDGCGTISHLPSPLQLSMVKHQRLDIDTRKEVITPARPSVIEDDTVEESSPTETIGTSPGTMASPVTTSDGSPVYGRLTRAFSRFGLNQSVARAESGFSSAPELSLPCDSCQHSTRVTRQSTRMSQKTPSAAKPKLSIKLPAARQTERWPWVKSWRMSSSPDGVLDERLRPSKLNRRSATRSPGKRSPISEWFTPAKWFRGGQIISSSPTTSLKAEAASHTWVRHGPYRPEEVFHELNDSSISELGITSPTPELAEDRPSPTSARSQRVRFYIPQPVNRSSIMAGTERYELPPDSFMSGALAGL</sequence>
<dbReference type="OrthoDB" id="195446at2759"/>
<feature type="compositionally biased region" description="Polar residues" evidence="1">
    <location>
        <begin position="604"/>
        <end position="627"/>
    </location>
</feature>
<evidence type="ECO:0000313" key="3">
    <source>
        <dbReference type="EMBL" id="OHE91153.1"/>
    </source>
</evidence>
<comment type="caution">
    <text evidence="3">The sequence shown here is derived from an EMBL/GenBank/DDBJ whole genome shotgun (WGS) entry which is preliminary data.</text>
</comment>
<gene>
    <name evidence="3" type="ORF">CORC01_13564</name>
</gene>
<evidence type="ECO:0000259" key="2">
    <source>
        <dbReference type="Pfam" id="PF17111"/>
    </source>
</evidence>
<evidence type="ECO:0000313" key="4">
    <source>
        <dbReference type="Proteomes" id="UP000176998"/>
    </source>
</evidence>
<dbReference type="EMBL" id="MJBS01000199">
    <property type="protein sequence ID" value="OHE91153.1"/>
    <property type="molecule type" value="Genomic_DNA"/>
</dbReference>
<dbReference type="RefSeq" id="XP_022468326.1">
    <property type="nucleotide sequence ID" value="XM_022625181.1"/>
</dbReference>
<feature type="compositionally biased region" description="Polar residues" evidence="1">
    <location>
        <begin position="795"/>
        <end position="807"/>
    </location>
</feature>
<protein>
    <recommendedName>
        <fullName evidence="2">Azaphilone pigments biosynthesis cluster protein L N-terminal domain-containing protein</fullName>
    </recommendedName>
</protein>
<dbReference type="GeneID" id="34566691"/>
<proteinExistence type="predicted"/>
<dbReference type="STRING" id="1209926.A0A1G4APZ3"/>
<feature type="region of interest" description="Disordered" evidence="1">
    <location>
        <begin position="795"/>
        <end position="824"/>
    </location>
</feature>
<name>A0A1G4APZ3_9PEZI</name>
<dbReference type="Gene3D" id="1.25.40.10">
    <property type="entry name" value="Tetratricopeptide repeat domain"/>
    <property type="match status" value="1"/>
</dbReference>
<feature type="region of interest" description="Disordered" evidence="1">
    <location>
        <begin position="599"/>
        <end position="628"/>
    </location>
</feature>